<feature type="transmembrane region" description="Helical" evidence="9">
    <location>
        <begin position="352"/>
        <end position="372"/>
    </location>
</feature>
<proteinExistence type="inferred from homology"/>
<dbReference type="AlphaFoldDB" id="A0A839V2W6"/>
<dbReference type="GO" id="GO:0005315">
    <property type="term" value="F:phosphate transmembrane transporter activity"/>
    <property type="evidence" value="ECO:0007669"/>
    <property type="project" value="InterPro"/>
</dbReference>
<dbReference type="GO" id="GO:0005886">
    <property type="term" value="C:plasma membrane"/>
    <property type="evidence" value="ECO:0007669"/>
    <property type="project" value="UniProtKB-SubCell"/>
</dbReference>
<evidence type="ECO:0000256" key="5">
    <source>
        <dbReference type="ARBA" id="ARBA00022475"/>
    </source>
</evidence>
<evidence type="ECO:0000256" key="6">
    <source>
        <dbReference type="ARBA" id="ARBA00022692"/>
    </source>
</evidence>
<dbReference type="InterPro" id="IPR035906">
    <property type="entry name" value="MetI-like_sf"/>
</dbReference>
<dbReference type="InterPro" id="IPR005672">
    <property type="entry name" value="Phosphate_PstA"/>
</dbReference>
<feature type="transmembrane region" description="Helical" evidence="9">
    <location>
        <begin position="402"/>
        <end position="423"/>
    </location>
</feature>
<dbReference type="PANTHER" id="PTHR43470:SF6">
    <property type="entry name" value="PHOSPHATE TRANSPORT SYSTEM PERMEASE PROTEIN PSTA"/>
    <property type="match status" value="1"/>
</dbReference>
<evidence type="ECO:0000256" key="1">
    <source>
        <dbReference type="ARBA" id="ARBA00004651"/>
    </source>
</evidence>
<feature type="domain" description="ABC transmembrane type-1" evidence="10">
    <location>
        <begin position="266"/>
        <end position="498"/>
    </location>
</feature>
<accession>A0A839V2W6</accession>
<dbReference type="GO" id="GO:0035435">
    <property type="term" value="P:phosphate ion transmembrane transport"/>
    <property type="evidence" value="ECO:0007669"/>
    <property type="project" value="InterPro"/>
</dbReference>
<comment type="subcellular location">
    <subcellularLocation>
        <location evidence="9">Cell inner membrane</location>
        <topology evidence="9">Multi-pass membrane protein</topology>
    </subcellularLocation>
    <subcellularLocation>
        <location evidence="1">Cell membrane</location>
        <topology evidence="1">Multi-pass membrane protein</topology>
    </subcellularLocation>
</comment>
<gene>
    <name evidence="11" type="ORF">FHR94_001274</name>
</gene>
<feature type="transmembrane region" description="Helical" evidence="9">
    <location>
        <begin position="311"/>
        <end position="332"/>
    </location>
</feature>
<dbReference type="NCBIfam" id="TIGR00974">
    <property type="entry name" value="3a0107s02c"/>
    <property type="match status" value="1"/>
</dbReference>
<dbReference type="RefSeq" id="WP_183324786.1">
    <property type="nucleotide sequence ID" value="NZ_JACHXP010000005.1"/>
</dbReference>
<evidence type="ECO:0000313" key="11">
    <source>
        <dbReference type="EMBL" id="MBB3190043.1"/>
    </source>
</evidence>
<dbReference type="InterPro" id="IPR000515">
    <property type="entry name" value="MetI-like"/>
</dbReference>
<dbReference type="EMBL" id="JACHXP010000005">
    <property type="protein sequence ID" value="MBB3190043.1"/>
    <property type="molecule type" value="Genomic_DNA"/>
</dbReference>
<keyword evidence="6 9" id="KW-0812">Transmembrane</keyword>
<dbReference type="Proteomes" id="UP000547614">
    <property type="component" value="Unassembled WGS sequence"/>
</dbReference>
<evidence type="ECO:0000256" key="7">
    <source>
        <dbReference type="ARBA" id="ARBA00022989"/>
    </source>
</evidence>
<dbReference type="SUPFAM" id="SSF161098">
    <property type="entry name" value="MetI-like"/>
    <property type="match status" value="1"/>
</dbReference>
<evidence type="ECO:0000256" key="3">
    <source>
        <dbReference type="ARBA" id="ARBA00016864"/>
    </source>
</evidence>
<evidence type="ECO:0000313" key="12">
    <source>
        <dbReference type="Proteomes" id="UP000547614"/>
    </source>
</evidence>
<evidence type="ECO:0000256" key="2">
    <source>
        <dbReference type="ARBA" id="ARBA00007069"/>
    </source>
</evidence>
<evidence type="ECO:0000256" key="9">
    <source>
        <dbReference type="RuleBase" id="RU363043"/>
    </source>
</evidence>
<dbReference type="Pfam" id="PF00528">
    <property type="entry name" value="BPD_transp_1"/>
    <property type="match status" value="1"/>
</dbReference>
<comment type="caution">
    <text evidence="11">The sequence shown here is derived from an EMBL/GenBank/DDBJ whole genome shotgun (WGS) entry which is preliminary data.</text>
</comment>
<keyword evidence="4" id="KW-0813">Transport</keyword>
<feature type="transmembrane region" description="Helical" evidence="9">
    <location>
        <begin position="479"/>
        <end position="501"/>
    </location>
</feature>
<evidence type="ECO:0000256" key="4">
    <source>
        <dbReference type="ARBA" id="ARBA00022448"/>
    </source>
</evidence>
<sequence>MIGVWHAWRGRTPRGEGPWAWLSAGSVALSLLALAALLLLLTVRGLGHFWPADVALVTLADGQQLAGVPVREVALPGDGRERLYRTGNAELEDGVWAWVPVAAITEVEYPRELVRVERRRGDEMVGWLVGMTREDGRWIEGARAWTALQERLHVLQGLRETRDRLRETVILPHVSEREPGDGDTPELTRAYARLQELQAAMEGGRLILRAAGGERLVVPLEALQSARRPNAMSAIDKLADWSDAVWRFLTEGPRAANTRGGVWPAIFGTVLMVILMSVMVMPFGVLAAVYLNEVAHQGRVTRLVRIAVRNLAGVPSIVYGVFGLGVFVYGIGGTLDTWFFEERLPSPTFGTGGLLWASLTLALLTLPVVIVATEEGLARIPDQQREGALALGATRLEMLSRVVLPMATPAMLTGLILAVARAAGEVAPLMLVGVAKLAPQVPVDGHFPFLHLDRKFMHLGYHVYDVALHSGDLQAALPLAYATALLLVLVILVLNLTAIFLRHYLRVRHGMPSPR</sequence>
<dbReference type="PANTHER" id="PTHR43470">
    <property type="entry name" value="PHOSPHATE TRANSPORT SYSTEM PERMEASE PROTEIN PSTA-RELATED"/>
    <property type="match status" value="1"/>
</dbReference>
<organism evidence="11 12">
    <name type="scientific">Halomonas cerina</name>
    <dbReference type="NCBI Taxonomy" id="447424"/>
    <lineage>
        <taxon>Bacteria</taxon>
        <taxon>Pseudomonadati</taxon>
        <taxon>Pseudomonadota</taxon>
        <taxon>Gammaproteobacteria</taxon>
        <taxon>Oceanospirillales</taxon>
        <taxon>Halomonadaceae</taxon>
        <taxon>Halomonas</taxon>
    </lineage>
</organism>
<evidence type="ECO:0000256" key="8">
    <source>
        <dbReference type="ARBA" id="ARBA00023136"/>
    </source>
</evidence>
<keyword evidence="5 9" id="KW-1003">Cell membrane</keyword>
<reference evidence="11 12" key="1">
    <citation type="submission" date="2020-08" db="EMBL/GenBank/DDBJ databases">
        <title>Genomic Encyclopedia of Type Strains, Phase III (KMG-III): the genomes of soil and plant-associated and newly described type strains.</title>
        <authorList>
            <person name="Whitman W."/>
        </authorList>
    </citation>
    <scope>NUCLEOTIDE SEQUENCE [LARGE SCALE GENOMIC DNA]</scope>
    <source>
        <strain evidence="11 12">CECT 7282</strain>
    </source>
</reference>
<keyword evidence="7 9" id="KW-1133">Transmembrane helix</keyword>
<evidence type="ECO:0000259" key="10">
    <source>
        <dbReference type="PROSITE" id="PS50928"/>
    </source>
</evidence>
<protein>
    <recommendedName>
        <fullName evidence="3 9">Phosphate transport system permease protein PstA</fullName>
    </recommendedName>
</protein>
<name>A0A839V2W6_9GAMM</name>
<keyword evidence="8 9" id="KW-0472">Membrane</keyword>
<feature type="transmembrane region" description="Helical" evidence="9">
    <location>
        <begin position="19"/>
        <end position="41"/>
    </location>
</feature>
<feature type="transmembrane region" description="Helical" evidence="9">
    <location>
        <begin position="262"/>
        <end position="291"/>
    </location>
</feature>
<dbReference type="CDD" id="cd06261">
    <property type="entry name" value="TM_PBP2"/>
    <property type="match status" value="1"/>
</dbReference>
<dbReference type="PROSITE" id="PS50928">
    <property type="entry name" value="ABC_TM1"/>
    <property type="match status" value="1"/>
</dbReference>
<dbReference type="Gene3D" id="1.10.3720.10">
    <property type="entry name" value="MetI-like"/>
    <property type="match status" value="1"/>
</dbReference>
<comment type="similarity">
    <text evidence="2 9">Belongs to the binding-protein-dependent transport system permease family. CysTW subfamily.</text>
</comment>
<keyword evidence="12" id="KW-1185">Reference proteome</keyword>